<dbReference type="EC" id="2.7.1.130" evidence="3 13"/>
<evidence type="ECO:0000256" key="2">
    <source>
        <dbReference type="ARBA" id="ARBA00004870"/>
    </source>
</evidence>
<dbReference type="EMBL" id="CP035107">
    <property type="protein sequence ID" value="QAR30922.1"/>
    <property type="molecule type" value="Genomic_DNA"/>
</dbReference>
<dbReference type="GO" id="GO:0009245">
    <property type="term" value="P:lipid A biosynthetic process"/>
    <property type="evidence" value="ECO:0007669"/>
    <property type="project" value="UniProtKB-UniRule"/>
</dbReference>
<dbReference type="PANTHER" id="PTHR42724">
    <property type="entry name" value="TETRAACYLDISACCHARIDE 4'-KINASE"/>
    <property type="match status" value="1"/>
</dbReference>
<dbReference type="GO" id="GO:0009244">
    <property type="term" value="P:lipopolysaccharide core region biosynthetic process"/>
    <property type="evidence" value="ECO:0007669"/>
    <property type="project" value="TreeGrafter"/>
</dbReference>
<evidence type="ECO:0000256" key="4">
    <source>
        <dbReference type="ARBA" id="ARBA00016436"/>
    </source>
</evidence>
<evidence type="ECO:0000256" key="3">
    <source>
        <dbReference type="ARBA" id="ARBA00012071"/>
    </source>
</evidence>
<dbReference type="Pfam" id="PF02606">
    <property type="entry name" value="LpxK"/>
    <property type="match status" value="1"/>
</dbReference>
<dbReference type="PANTHER" id="PTHR42724:SF1">
    <property type="entry name" value="TETRAACYLDISACCHARIDE 4'-KINASE, MITOCHONDRIAL-RELATED"/>
    <property type="match status" value="1"/>
</dbReference>
<evidence type="ECO:0000256" key="1">
    <source>
        <dbReference type="ARBA" id="ARBA00002274"/>
    </source>
</evidence>
<comment type="function">
    <text evidence="1 13">Transfers the gamma-phosphate of ATP to the 4'-position of a tetraacyldisaccharide 1-phosphate intermediate (termed DS-1-P) to form tetraacyldisaccharide 1,4'-bis-phosphate (lipid IVA).</text>
</comment>
<keyword evidence="6 13" id="KW-0441">Lipid A biosynthesis</keyword>
<evidence type="ECO:0000256" key="8">
    <source>
        <dbReference type="ARBA" id="ARBA00022741"/>
    </source>
</evidence>
<evidence type="ECO:0000313" key="14">
    <source>
        <dbReference type="EMBL" id="QAR30922.1"/>
    </source>
</evidence>
<gene>
    <name evidence="13 14" type="primary">lpxK</name>
    <name evidence="14" type="ORF">EQP59_06030</name>
</gene>
<comment type="catalytic activity">
    <reaction evidence="13">
        <text>a lipid A disaccharide + ATP = a lipid IVA + ADP + H(+)</text>
        <dbReference type="Rhea" id="RHEA:67840"/>
        <dbReference type="ChEBI" id="CHEBI:15378"/>
        <dbReference type="ChEBI" id="CHEBI:30616"/>
        <dbReference type="ChEBI" id="CHEBI:176343"/>
        <dbReference type="ChEBI" id="CHEBI:176425"/>
        <dbReference type="ChEBI" id="CHEBI:456216"/>
        <dbReference type="EC" id="2.7.1.130"/>
    </reaction>
</comment>
<evidence type="ECO:0000256" key="13">
    <source>
        <dbReference type="HAMAP-Rule" id="MF_00409"/>
    </source>
</evidence>
<dbReference type="Proteomes" id="UP000287701">
    <property type="component" value="Chromosome"/>
</dbReference>
<evidence type="ECO:0000256" key="7">
    <source>
        <dbReference type="ARBA" id="ARBA00022679"/>
    </source>
</evidence>
<dbReference type="InterPro" id="IPR027417">
    <property type="entry name" value="P-loop_NTPase"/>
</dbReference>
<name>A0A3R5UVV5_ORNRH</name>
<dbReference type="GO" id="GO:0005524">
    <property type="term" value="F:ATP binding"/>
    <property type="evidence" value="ECO:0007669"/>
    <property type="project" value="UniProtKB-UniRule"/>
</dbReference>
<sequence>MNWRKLLAPLSAIWWCVTSIRNLLYKIGFFPVKSFKKPVIVIGNLSTGGTGKTPHTVYVLDLLRRNYRIAALSRGYGRRTSGFIVANYDSNARQIGDEPMLFFHRFKNRIVVSVGENRVAAVRELFQRFALDAVILDDAYQHRALKAGFYILLTDYSHLYSQDYVLPMGDLREPRSGAKRASIIIVTKCPPDLSEEEKEKIKRNLKLLPEQELFFSYINYSEMLYNVSFNADIRQAEDCHALLITGIAKSDDLVKHAESKFVSVKHLKYPDHYDFKPNDIKEIIKAYDSLPSPKIMLTTEKDYMRLCQEHGIVKKLYYLPISIGIDKPEKFNEIISNYVHKNSRSSELH</sequence>
<keyword evidence="8 13" id="KW-0547">Nucleotide-binding</keyword>
<keyword evidence="10 13" id="KW-0067">ATP-binding</keyword>
<keyword evidence="9 13" id="KW-0418">Kinase</keyword>
<dbReference type="HAMAP" id="MF_00409">
    <property type="entry name" value="LpxK"/>
    <property type="match status" value="1"/>
</dbReference>
<reference evidence="14 15" key="1">
    <citation type="submission" date="2019-01" db="EMBL/GenBank/DDBJ databases">
        <title>Whole Genome of Ornithobacterium rhinotracheale FARPER-174b.</title>
        <authorList>
            <person name="Tataje-Lavanda L.A."/>
            <person name="Montalvan A."/>
            <person name="Montesinos R."/>
            <person name="Zimic M."/>
            <person name="Fernandez-Sanchez M."/>
            <person name="Fernandez-Diaz M."/>
        </authorList>
    </citation>
    <scope>NUCLEOTIDE SEQUENCE [LARGE SCALE GENOMIC DNA]</scope>
    <source>
        <strain evidence="14 15">FARPER-174b</strain>
    </source>
</reference>
<feature type="binding site" evidence="13">
    <location>
        <begin position="46"/>
        <end position="53"/>
    </location>
    <ligand>
        <name>ATP</name>
        <dbReference type="ChEBI" id="CHEBI:30616"/>
    </ligand>
</feature>
<evidence type="ECO:0000256" key="11">
    <source>
        <dbReference type="ARBA" id="ARBA00023098"/>
    </source>
</evidence>
<dbReference type="OrthoDB" id="9766423at2"/>
<evidence type="ECO:0000256" key="5">
    <source>
        <dbReference type="ARBA" id="ARBA00022516"/>
    </source>
</evidence>
<evidence type="ECO:0000313" key="15">
    <source>
        <dbReference type="Proteomes" id="UP000287701"/>
    </source>
</evidence>
<dbReference type="AlphaFoldDB" id="A0A3R5UVV5"/>
<protein>
    <recommendedName>
        <fullName evidence="4 13">Tetraacyldisaccharide 4'-kinase</fullName>
        <ecNumber evidence="3 13">2.7.1.130</ecNumber>
    </recommendedName>
    <alternativeName>
        <fullName evidence="12 13">Lipid A 4'-kinase</fullName>
    </alternativeName>
</protein>
<dbReference type="NCBIfam" id="TIGR00682">
    <property type="entry name" value="lpxK"/>
    <property type="match status" value="1"/>
</dbReference>
<dbReference type="SUPFAM" id="SSF52540">
    <property type="entry name" value="P-loop containing nucleoside triphosphate hydrolases"/>
    <property type="match status" value="1"/>
</dbReference>
<proteinExistence type="inferred from homology"/>
<evidence type="ECO:0000256" key="9">
    <source>
        <dbReference type="ARBA" id="ARBA00022777"/>
    </source>
</evidence>
<keyword evidence="7 13" id="KW-0808">Transferase</keyword>
<dbReference type="InterPro" id="IPR003758">
    <property type="entry name" value="LpxK"/>
</dbReference>
<keyword evidence="11 13" id="KW-0443">Lipid metabolism</keyword>
<dbReference type="UniPathway" id="UPA00359">
    <property type="reaction ID" value="UER00482"/>
</dbReference>
<dbReference type="GO" id="GO:0005886">
    <property type="term" value="C:plasma membrane"/>
    <property type="evidence" value="ECO:0007669"/>
    <property type="project" value="TreeGrafter"/>
</dbReference>
<evidence type="ECO:0000256" key="10">
    <source>
        <dbReference type="ARBA" id="ARBA00022840"/>
    </source>
</evidence>
<comment type="pathway">
    <text evidence="2 13">Glycolipid biosynthesis; lipid IV(A) biosynthesis; lipid IV(A) from (3R)-3-hydroxytetradecanoyl-[acyl-carrier-protein] and UDP-N-acetyl-alpha-D-glucosamine: step 6/6.</text>
</comment>
<dbReference type="GO" id="GO:0009029">
    <property type="term" value="F:lipid-A 4'-kinase activity"/>
    <property type="evidence" value="ECO:0007669"/>
    <property type="project" value="UniProtKB-UniRule"/>
</dbReference>
<accession>A0A3R5UVV5</accession>
<comment type="similarity">
    <text evidence="13">Belongs to the LpxK family.</text>
</comment>
<keyword evidence="5 13" id="KW-0444">Lipid biosynthesis</keyword>
<dbReference type="RefSeq" id="WP_128501387.1">
    <property type="nucleotide sequence ID" value="NZ_CP035107.1"/>
</dbReference>
<evidence type="ECO:0000256" key="12">
    <source>
        <dbReference type="ARBA" id="ARBA00029757"/>
    </source>
</evidence>
<organism evidence="14 15">
    <name type="scientific">Ornithobacterium rhinotracheale</name>
    <dbReference type="NCBI Taxonomy" id="28251"/>
    <lineage>
        <taxon>Bacteria</taxon>
        <taxon>Pseudomonadati</taxon>
        <taxon>Bacteroidota</taxon>
        <taxon>Flavobacteriia</taxon>
        <taxon>Flavobacteriales</taxon>
        <taxon>Weeksellaceae</taxon>
        <taxon>Ornithobacterium</taxon>
    </lineage>
</organism>
<evidence type="ECO:0000256" key="6">
    <source>
        <dbReference type="ARBA" id="ARBA00022556"/>
    </source>
</evidence>